<accession>C9ZZ73</accession>
<dbReference type="EMBL" id="FN554972">
    <property type="protein sequence ID" value="CBH14722.1"/>
    <property type="molecule type" value="Genomic_DNA"/>
</dbReference>
<evidence type="ECO:0000313" key="2">
    <source>
        <dbReference type="EMBL" id="CBH14722.1"/>
    </source>
</evidence>
<keyword evidence="1" id="KW-0472">Membrane</keyword>
<organism evidence="2 3">
    <name type="scientific">Trypanosoma brucei gambiense (strain MHOM/CI/86/DAL972)</name>
    <dbReference type="NCBI Taxonomy" id="679716"/>
    <lineage>
        <taxon>Eukaryota</taxon>
        <taxon>Discoba</taxon>
        <taxon>Euglenozoa</taxon>
        <taxon>Kinetoplastea</taxon>
        <taxon>Metakinetoplastina</taxon>
        <taxon>Trypanosomatida</taxon>
        <taxon>Trypanosomatidae</taxon>
        <taxon>Trypanosoma</taxon>
    </lineage>
</organism>
<reference evidence="3" key="1">
    <citation type="journal article" date="2010" name="PLoS Negl. Trop. Dis.">
        <title>The genome sequence of Trypanosoma brucei gambiense, causative agent of chronic human african trypanosomiasis.</title>
        <authorList>
            <person name="Jackson A.P."/>
            <person name="Sanders M."/>
            <person name="Berry A."/>
            <person name="McQuillan J."/>
            <person name="Aslett M.A."/>
            <person name="Quail M.A."/>
            <person name="Chukualim B."/>
            <person name="Capewell P."/>
            <person name="MacLeod A."/>
            <person name="Melville S.E."/>
            <person name="Gibson W."/>
            <person name="Barry J.D."/>
            <person name="Berriman M."/>
            <person name="Hertz-Fowler C."/>
        </authorList>
    </citation>
    <scope>NUCLEOTIDE SEQUENCE [LARGE SCALE GENOMIC DNA]</scope>
    <source>
        <strain evidence="3">MHOM/CI/86/DAL972</strain>
    </source>
</reference>
<keyword evidence="1" id="KW-0812">Transmembrane</keyword>
<keyword evidence="1" id="KW-1133">Transmembrane helix</keyword>
<protein>
    <submittedName>
        <fullName evidence="2">Uncharacterized protein</fullName>
    </submittedName>
</protein>
<proteinExistence type="predicted"/>
<sequence length="105" mass="12563">MKEVGKKKRKKDKRVSEKFNFRVSHAATYVLLLVSLFHFCRFCIDHPFIKHSLFKKVYQIETLPPLEFPFLPLMVATSLYLHSLLPLSLPTLPCYYKYRSMYIYI</sequence>
<dbReference type="Proteomes" id="UP000002316">
    <property type="component" value="Chromosome 9"/>
</dbReference>
<feature type="transmembrane region" description="Helical" evidence="1">
    <location>
        <begin position="21"/>
        <end position="39"/>
    </location>
</feature>
<evidence type="ECO:0000313" key="3">
    <source>
        <dbReference type="Proteomes" id="UP000002316"/>
    </source>
</evidence>
<dbReference type="KEGG" id="tbg:TbgDal_IX7980"/>
<dbReference type="RefSeq" id="XP_011776988.1">
    <property type="nucleotide sequence ID" value="XM_011778686.1"/>
</dbReference>
<dbReference type="AlphaFoldDB" id="C9ZZ73"/>
<dbReference type="GeneID" id="23860850"/>
<feature type="transmembrane region" description="Helical" evidence="1">
    <location>
        <begin position="73"/>
        <end position="96"/>
    </location>
</feature>
<gene>
    <name evidence="2" type="ORF">TbgDal_IX7980</name>
</gene>
<evidence type="ECO:0000256" key="1">
    <source>
        <dbReference type="SAM" id="Phobius"/>
    </source>
</evidence>
<name>C9ZZ73_TRYB9</name>